<feature type="region of interest" description="Disordered" evidence="1">
    <location>
        <begin position="42"/>
        <end position="92"/>
    </location>
</feature>
<proteinExistence type="predicted"/>
<feature type="compositionally biased region" description="Basic and acidic residues" evidence="1">
    <location>
        <begin position="78"/>
        <end position="92"/>
    </location>
</feature>
<dbReference type="Proteomes" id="UP001311232">
    <property type="component" value="Unassembled WGS sequence"/>
</dbReference>
<evidence type="ECO:0000313" key="3">
    <source>
        <dbReference type="Proteomes" id="UP001311232"/>
    </source>
</evidence>
<dbReference type="AlphaFoldDB" id="A0AAV9RSR3"/>
<organism evidence="2 3">
    <name type="scientific">Crenichthys baileyi</name>
    <name type="common">White River springfish</name>
    <dbReference type="NCBI Taxonomy" id="28760"/>
    <lineage>
        <taxon>Eukaryota</taxon>
        <taxon>Metazoa</taxon>
        <taxon>Chordata</taxon>
        <taxon>Craniata</taxon>
        <taxon>Vertebrata</taxon>
        <taxon>Euteleostomi</taxon>
        <taxon>Actinopterygii</taxon>
        <taxon>Neopterygii</taxon>
        <taxon>Teleostei</taxon>
        <taxon>Neoteleostei</taxon>
        <taxon>Acanthomorphata</taxon>
        <taxon>Ovalentaria</taxon>
        <taxon>Atherinomorphae</taxon>
        <taxon>Cyprinodontiformes</taxon>
        <taxon>Goodeidae</taxon>
        <taxon>Crenichthys</taxon>
    </lineage>
</organism>
<sequence length="92" mass="10288">MDLFEFDFFRDWELEQPWRGGKVSAGVNRAQTAFVVSPSELPLLPAEPNRGATHAQRRARRRGSALHRAFVTSGNAESRCDQRDDADTSRGG</sequence>
<reference evidence="2 3" key="1">
    <citation type="submission" date="2021-06" db="EMBL/GenBank/DDBJ databases">
        <authorList>
            <person name="Palmer J.M."/>
        </authorList>
    </citation>
    <scope>NUCLEOTIDE SEQUENCE [LARGE SCALE GENOMIC DNA]</scope>
    <source>
        <strain evidence="2 3">MEX-2019</strain>
        <tissue evidence="2">Muscle</tissue>
    </source>
</reference>
<feature type="compositionally biased region" description="Basic residues" evidence="1">
    <location>
        <begin position="55"/>
        <end position="65"/>
    </location>
</feature>
<feature type="compositionally biased region" description="Low complexity" evidence="1">
    <location>
        <begin position="42"/>
        <end position="54"/>
    </location>
</feature>
<name>A0AAV9RSR3_9TELE</name>
<dbReference type="EMBL" id="JAHHUM010001452">
    <property type="protein sequence ID" value="KAK5612051.1"/>
    <property type="molecule type" value="Genomic_DNA"/>
</dbReference>
<accession>A0AAV9RSR3</accession>
<evidence type="ECO:0000313" key="2">
    <source>
        <dbReference type="EMBL" id="KAK5612051.1"/>
    </source>
</evidence>
<evidence type="ECO:0000256" key="1">
    <source>
        <dbReference type="SAM" id="MobiDB-lite"/>
    </source>
</evidence>
<protein>
    <submittedName>
        <fullName evidence="2">Uncharacterized protein</fullName>
    </submittedName>
</protein>
<keyword evidence="3" id="KW-1185">Reference proteome</keyword>
<comment type="caution">
    <text evidence="2">The sequence shown here is derived from an EMBL/GenBank/DDBJ whole genome shotgun (WGS) entry which is preliminary data.</text>
</comment>
<gene>
    <name evidence="2" type="ORF">CRENBAI_002062</name>
</gene>